<evidence type="ECO:0000313" key="2">
    <source>
        <dbReference type="Proteomes" id="UP000285569"/>
    </source>
</evidence>
<dbReference type="Proteomes" id="UP000285569">
    <property type="component" value="Unassembled WGS sequence"/>
</dbReference>
<dbReference type="RefSeq" id="WP_118958018.1">
    <property type="nucleotide sequence ID" value="NZ_QHCR01000017.1"/>
</dbReference>
<evidence type="ECO:0000313" key="1">
    <source>
        <dbReference type="EMBL" id="RHX77442.1"/>
    </source>
</evidence>
<name>A0ABX9LZ23_9LEPT</name>
<proteinExistence type="predicted"/>
<reference evidence="1 2" key="2">
    <citation type="journal article" date="2020" name="Int. J. Syst. Evol. Microbiol.">
        <title>Leptospira yasudae sp. nov. and Leptospira stimsonii sp. nov., two new species of the pathogenic group isolated from environmental sources.</title>
        <authorList>
            <person name="Casanovas-Massana A."/>
            <person name="Hamond C."/>
            <person name="Santos L.A."/>
            <person name="de Oliveira D."/>
            <person name="Hacker K.P."/>
            <person name="Balassiano I."/>
            <person name="Costa F."/>
            <person name="Medeiros M.A."/>
            <person name="Reis M.G."/>
            <person name="Ko A.I."/>
            <person name="Wunder E.A."/>
        </authorList>
    </citation>
    <scope>NUCLEOTIDE SEQUENCE [LARGE SCALE GENOMIC DNA]</scope>
    <source>
        <strain evidence="1 2">B21</strain>
    </source>
</reference>
<reference evidence="2" key="1">
    <citation type="submission" date="2018-05" db="EMBL/GenBank/DDBJ databases">
        <title>Leptospira yasudae sp. nov. and Leptospira stimsonii sp. nov., two pathogenic species of the genus Leptospira isolated from environmental sources.</title>
        <authorList>
            <person name="Casanovas-Massana A."/>
            <person name="Hamond C."/>
            <person name="Santos L.A."/>
            <person name="Hacker K.P."/>
            <person name="Balassiano I."/>
            <person name="Medeiros M.A."/>
            <person name="Reis M.G."/>
            <person name="Ko A.I."/>
            <person name="Wunder E.A."/>
        </authorList>
    </citation>
    <scope>NUCLEOTIDE SEQUENCE [LARGE SCALE GENOMIC DNA]</scope>
    <source>
        <strain evidence="2">B21</strain>
    </source>
</reference>
<dbReference type="EMBL" id="QHCR01000017">
    <property type="protein sequence ID" value="RHX77442.1"/>
    <property type="molecule type" value="Genomic_DNA"/>
</dbReference>
<evidence type="ECO:0008006" key="3">
    <source>
        <dbReference type="Google" id="ProtNLM"/>
    </source>
</evidence>
<organism evidence="1 2">
    <name type="scientific">Leptospira yasudae</name>
    <dbReference type="NCBI Taxonomy" id="2202201"/>
    <lineage>
        <taxon>Bacteria</taxon>
        <taxon>Pseudomonadati</taxon>
        <taxon>Spirochaetota</taxon>
        <taxon>Spirochaetia</taxon>
        <taxon>Leptospirales</taxon>
        <taxon>Leptospiraceae</taxon>
        <taxon>Leptospira</taxon>
    </lineage>
</organism>
<sequence length="138" mass="15750">MITKNYVSISISGDDFDPANLVSSVLPHPLFFETVIRKGDPADKGRYKGSSYPYGLIDIKTTYEQQEDYNKKALSLLDWVLSNIQILIEQKCEGVLLYITAFYEDQCNLEFSIDVIDRISEIGKKTKIDFSFSCIKET</sequence>
<protein>
    <recommendedName>
        <fullName evidence="3">DUF4279 domain-containing protein</fullName>
    </recommendedName>
</protein>
<accession>A0ABX9LZ23</accession>
<keyword evidence="2" id="KW-1185">Reference proteome</keyword>
<comment type="caution">
    <text evidence="1">The sequence shown here is derived from an EMBL/GenBank/DDBJ whole genome shotgun (WGS) entry which is preliminary data.</text>
</comment>
<gene>
    <name evidence="1" type="ORF">DLM77_21135</name>
</gene>